<keyword evidence="3" id="KW-1185">Reference proteome</keyword>
<gene>
    <name evidence="2" type="ORF">FRACA_100032</name>
</gene>
<evidence type="ECO:0000313" key="2">
    <source>
        <dbReference type="EMBL" id="SNQ45464.1"/>
    </source>
</evidence>
<dbReference type="AlphaFoldDB" id="A0A2I2KII5"/>
<sequence length="61" mass="6457">MEAVAVTGRRQAPIPTGHDRSAGGTTVPQGRGCAGMRDVTAGRRRLDGVGDREGSHLQHHR</sequence>
<protein>
    <submittedName>
        <fullName evidence="2">Uncharacterized protein</fullName>
    </submittedName>
</protein>
<feature type="compositionally biased region" description="Basic and acidic residues" evidence="1">
    <location>
        <begin position="40"/>
        <end position="61"/>
    </location>
</feature>
<organism evidence="2 3">
    <name type="scientific">Frankia canadensis</name>
    <dbReference type="NCBI Taxonomy" id="1836972"/>
    <lineage>
        <taxon>Bacteria</taxon>
        <taxon>Bacillati</taxon>
        <taxon>Actinomycetota</taxon>
        <taxon>Actinomycetes</taxon>
        <taxon>Frankiales</taxon>
        <taxon>Frankiaceae</taxon>
        <taxon>Frankia</taxon>
    </lineage>
</organism>
<feature type="region of interest" description="Disordered" evidence="1">
    <location>
        <begin position="1"/>
        <end position="61"/>
    </location>
</feature>
<evidence type="ECO:0000313" key="3">
    <source>
        <dbReference type="Proteomes" id="UP000234331"/>
    </source>
</evidence>
<evidence type="ECO:0000256" key="1">
    <source>
        <dbReference type="SAM" id="MobiDB-lite"/>
    </source>
</evidence>
<name>A0A2I2KII5_9ACTN</name>
<reference evidence="2 3" key="1">
    <citation type="submission" date="2017-06" db="EMBL/GenBank/DDBJ databases">
        <authorList>
            <person name="Kim H.J."/>
            <person name="Triplett B.A."/>
        </authorList>
    </citation>
    <scope>NUCLEOTIDE SEQUENCE [LARGE SCALE GENOMIC DNA]</scope>
    <source>
        <strain evidence="2">FRACA_ARgP5</strain>
    </source>
</reference>
<dbReference type="EMBL" id="FZMO01000002">
    <property type="protein sequence ID" value="SNQ45464.1"/>
    <property type="molecule type" value="Genomic_DNA"/>
</dbReference>
<accession>A0A2I2KII5</accession>
<dbReference type="Proteomes" id="UP000234331">
    <property type="component" value="Unassembled WGS sequence"/>
</dbReference>
<proteinExistence type="predicted"/>